<evidence type="ECO:0000313" key="3">
    <source>
        <dbReference type="Proteomes" id="UP000028504"/>
    </source>
</evidence>
<reference evidence="2 3" key="1">
    <citation type="submission" date="2014-07" db="EMBL/GenBank/DDBJ databases">
        <title>Complete genome sequence of Corynebacterium atypicum DSM 44849: identifiction of the mycolic acid biosynthesis genes.</title>
        <authorList>
            <person name="Tippelt A."/>
            <person name="Mollmann S."/>
            <person name="Albersmeier A."/>
            <person name="Jaenicke S."/>
            <person name="Ruckert C."/>
            <person name="Tauch A."/>
        </authorList>
    </citation>
    <scope>NUCLEOTIDE SEQUENCE [LARGE SCALE GENOMIC DNA]</scope>
    <source>
        <strain evidence="2 3">R2070</strain>
    </source>
</reference>
<evidence type="ECO:0000313" key="2">
    <source>
        <dbReference type="EMBL" id="AIG64688.1"/>
    </source>
</evidence>
<feature type="region of interest" description="Disordered" evidence="1">
    <location>
        <begin position="196"/>
        <end position="215"/>
    </location>
</feature>
<keyword evidence="3" id="KW-1185">Reference proteome</keyword>
<evidence type="ECO:0008006" key="4">
    <source>
        <dbReference type="Google" id="ProtNLM"/>
    </source>
</evidence>
<proteinExistence type="predicted"/>
<evidence type="ECO:0000256" key="1">
    <source>
        <dbReference type="SAM" id="MobiDB-lite"/>
    </source>
</evidence>
<dbReference type="Gene3D" id="3.40.50.720">
    <property type="entry name" value="NAD(P)-binding Rossmann-like Domain"/>
    <property type="match status" value="1"/>
</dbReference>
<dbReference type="EMBL" id="CP008944">
    <property type="protein sequence ID" value="AIG64688.1"/>
    <property type="molecule type" value="Genomic_DNA"/>
</dbReference>
<name>A0ABN4DE19_9CORY</name>
<protein>
    <recommendedName>
        <fullName evidence="4">Oxidoreductase/dehydrogenase Rossmann-like domain-containing protein</fullName>
    </recommendedName>
</protein>
<accession>A0ABN4DE19</accession>
<sequence length="288" mass="29731">MGQRPQGAPRLRIGVYEPARGVVKQNNAVSAGLALLARAGHGVEQFSDARRAAEYHAVAIAADFAELEGTIAEIAASIRRGQIVFHLGLAHGARVLENLEAAGAVVGAIYPATSDWWVLDAIDGVGEAVMTQLATDARVEISWLGEDERPAAMTQLYQWKVLDAAAKVTRLQARRALGLPPGRSVGAETDLRLAGKAAGRGDTSGGAASEGTVGGGAASGGTVGGGLGRAQSGFASGDQELMAATRELAAAVEELTNTHPELAESLDRFACRVAGLFPELGEGSCKRR</sequence>
<dbReference type="Proteomes" id="UP000028504">
    <property type="component" value="Chromosome"/>
</dbReference>
<gene>
    <name evidence="2" type="ORF">CATYP_09085</name>
</gene>
<organism evidence="2 3">
    <name type="scientific">Corynebacterium atypicum</name>
    <dbReference type="NCBI Taxonomy" id="191610"/>
    <lineage>
        <taxon>Bacteria</taxon>
        <taxon>Bacillati</taxon>
        <taxon>Actinomycetota</taxon>
        <taxon>Actinomycetes</taxon>
        <taxon>Mycobacteriales</taxon>
        <taxon>Corynebacteriaceae</taxon>
        <taxon>Corynebacterium</taxon>
    </lineage>
</organism>